<evidence type="ECO:0000256" key="1">
    <source>
        <dbReference type="ARBA" id="ARBA00022630"/>
    </source>
</evidence>
<dbReference type="Pfam" id="PF03358">
    <property type="entry name" value="FMN_red"/>
    <property type="match status" value="1"/>
</dbReference>
<dbReference type="Proteomes" id="UP000746471">
    <property type="component" value="Unassembled WGS sequence"/>
</dbReference>
<evidence type="ECO:0000313" key="5">
    <source>
        <dbReference type="Proteomes" id="UP000746471"/>
    </source>
</evidence>
<name>A0ABS5PLG6_9FIRM</name>
<evidence type="ECO:0000259" key="3">
    <source>
        <dbReference type="Pfam" id="PF03358"/>
    </source>
</evidence>
<protein>
    <submittedName>
        <fullName evidence="4">Flavodoxin family protein</fullName>
    </submittedName>
</protein>
<keyword evidence="1" id="KW-0285">Flavoprotein</keyword>
<evidence type="ECO:0000256" key="2">
    <source>
        <dbReference type="ARBA" id="ARBA00022643"/>
    </source>
</evidence>
<proteinExistence type="predicted"/>
<reference evidence="4 5" key="1">
    <citation type="submission" date="2021-05" db="EMBL/GenBank/DDBJ databases">
        <title>Fusibacter ferrireducens sp. nov., an anaerobic, sulfur- and Fe-reducing bacterium isolated from the mangrove sediment.</title>
        <authorList>
            <person name="Qiu D."/>
        </authorList>
    </citation>
    <scope>NUCLEOTIDE SEQUENCE [LARGE SCALE GENOMIC DNA]</scope>
    <source>
        <strain evidence="4 5">DSM 12116</strain>
    </source>
</reference>
<dbReference type="RefSeq" id="WP_213235697.1">
    <property type="nucleotide sequence ID" value="NZ_JAHBCL010000006.1"/>
</dbReference>
<dbReference type="InterPro" id="IPR051796">
    <property type="entry name" value="ISF_SsuE-like"/>
</dbReference>
<feature type="domain" description="NADPH-dependent FMN reductase-like" evidence="3">
    <location>
        <begin position="1"/>
        <end position="137"/>
    </location>
</feature>
<dbReference type="PANTHER" id="PTHR43278">
    <property type="entry name" value="NAD(P)H-DEPENDENT FMN-CONTAINING OXIDOREDUCTASE YWQN-RELATED"/>
    <property type="match status" value="1"/>
</dbReference>
<keyword evidence="2" id="KW-0288">FMN</keyword>
<dbReference type="EMBL" id="JAHBCL010000006">
    <property type="protein sequence ID" value="MBS7525911.1"/>
    <property type="molecule type" value="Genomic_DNA"/>
</dbReference>
<dbReference type="SUPFAM" id="SSF52218">
    <property type="entry name" value="Flavoproteins"/>
    <property type="match status" value="1"/>
</dbReference>
<comment type="caution">
    <text evidence="4">The sequence shown here is derived from an EMBL/GenBank/DDBJ whole genome shotgun (WGS) entry which is preliminary data.</text>
</comment>
<organism evidence="4 5">
    <name type="scientific">Fusibacter paucivorans</name>
    <dbReference type="NCBI Taxonomy" id="76009"/>
    <lineage>
        <taxon>Bacteria</taxon>
        <taxon>Bacillati</taxon>
        <taxon>Bacillota</taxon>
        <taxon>Clostridia</taxon>
        <taxon>Eubacteriales</taxon>
        <taxon>Eubacteriales Family XII. Incertae Sedis</taxon>
        <taxon>Fusibacter</taxon>
    </lineage>
</organism>
<dbReference type="Gene3D" id="3.40.50.360">
    <property type="match status" value="1"/>
</dbReference>
<dbReference type="PANTHER" id="PTHR43278:SF2">
    <property type="entry name" value="IRON-SULFUR FLAVOPROTEIN"/>
    <property type="match status" value="1"/>
</dbReference>
<dbReference type="InterPro" id="IPR005025">
    <property type="entry name" value="FMN_Rdtase-like_dom"/>
</dbReference>
<sequence length="195" mass="21977">MKILLLMGSMRQNGRTAEVTKAFEAMLTDRNASVEYLPLVKYDIKACTGCATCQNVLNAHGCVIRDDVPDIFEKVQSADAVFFTTPIYSWYCTTPVKSLMDRLVYMMNKYYGETRGGSFWAGKKLGIITTCGYPDHYGADLFETGIKRYAKHSDLVYIGHYNARDKGKQYAFFTEDDKARLTKFAEETVSALTNG</sequence>
<accession>A0ABS5PLG6</accession>
<evidence type="ECO:0000313" key="4">
    <source>
        <dbReference type="EMBL" id="MBS7525911.1"/>
    </source>
</evidence>
<dbReference type="InterPro" id="IPR029039">
    <property type="entry name" value="Flavoprotein-like_sf"/>
</dbReference>
<keyword evidence="5" id="KW-1185">Reference proteome</keyword>
<gene>
    <name evidence="4" type="ORF">KHM83_04370</name>
</gene>